<dbReference type="Pfam" id="PF12323">
    <property type="entry name" value="HTH_OrfB_IS605"/>
    <property type="match status" value="1"/>
</dbReference>
<dbReference type="RefSeq" id="WP_193872344.1">
    <property type="nucleotide sequence ID" value="NZ_JADEWU010000142.1"/>
</dbReference>
<dbReference type="InterPro" id="IPR021027">
    <property type="entry name" value="Transposase_put_HTH"/>
</dbReference>
<keyword evidence="3" id="KW-1185">Reference proteome</keyword>
<evidence type="ECO:0000313" key="2">
    <source>
        <dbReference type="EMBL" id="MBE9146894.1"/>
    </source>
</evidence>
<accession>A0ABR9UMX0</accession>
<evidence type="ECO:0000259" key="1">
    <source>
        <dbReference type="Pfam" id="PF12323"/>
    </source>
</evidence>
<name>A0ABR9UMX0_9CYAN</name>
<dbReference type="Proteomes" id="UP000640725">
    <property type="component" value="Unassembled WGS sequence"/>
</dbReference>
<dbReference type="EMBL" id="JADEWU010000142">
    <property type="protein sequence ID" value="MBE9146894.1"/>
    <property type="molecule type" value="Genomic_DNA"/>
</dbReference>
<gene>
    <name evidence="2" type="ORF">IQ236_27275</name>
</gene>
<feature type="domain" description="Transposase putative helix-turn-helix" evidence="1">
    <location>
        <begin position="1"/>
        <end position="46"/>
    </location>
</feature>
<comment type="caution">
    <text evidence="2">The sequence shown here is derived from an EMBL/GenBank/DDBJ whole genome shotgun (WGS) entry which is preliminary data.</text>
</comment>
<proteinExistence type="predicted"/>
<evidence type="ECO:0000313" key="3">
    <source>
        <dbReference type="Proteomes" id="UP000640725"/>
    </source>
</evidence>
<protein>
    <submittedName>
        <fullName evidence="2">Helix-turn-helix domain-containing protein</fullName>
    </submittedName>
</protein>
<sequence>MLKTVKVRIYPTVQQQELLAQAFGSVRWLWNRFLDLTNQTYKQTGKGLSRYDLQKQLPDLKKEYEWLKNTYSQCLQVVCLNLSRGFINFFERRADYPRFKS</sequence>
<feature type="non-terminal residue" evidence="2">
    <location>
        <position position="101"/>
    </location>
</feature>
<reference evidence="2 3" key="1">
    <citation type="submission" date="2020-10" db="EMBL/GenBank/DDBJ databases">
        <authorList>
            <person name="Castelo-Branco R."/>
            <person name="Eusebio N."/>
            <person name="Adriana R."/>
            <person name="Vieira A."/>
            <person name="Brugerolle De Fraissinette N."/>
            <person name="Rezende De Castro R."/>
            <person name="Schneider M.P."/>
            <person name="Vasconcelos V."/>
            <person name="Leao P.N."/>
        </authorList>
    </citation>
    <scope>NUCLEOTIDE SEQUENCE [LARGE SCALE GENOMIC DNA]</scope>
    <source>
        <strain evidence="2 3">LEGE 06226</strain>
    </source>
</reference>
<organism evidence="2 3">
    <name type="scientific">Planktothrix mougeotii LEGE 06226</name>
    <dbReference type="NCBI Taxonomy" id="1828728"/>
    <lineage>
        <taxon>Bacteria</taxon>
        <taxon>Bacillati</taxon>
        <taxon>Cyanobacteriota</taxon>
        <taxon>Cyanophyceae</taxon>
        <taxon>Oscillatoriophycideae</taxon>
        <taxon>Oscillatoriales</taxon>
        <taxon>Microcoleaceae</taxon>
        <taxon>Planktothrix</taxon>
    </lineage>
</organism>